<dbReference type="RefSeq" id="WP_306976200.1">
    <property type="nucleotide sequence ID" value="NZ_JAUSTQ010000005.1"/>
</dbReference>
<name>A0ABT9VF51_9BACI</name>
<dbReference type="EMBL" id="JAUSTQ010000005">
    <property type="protein sequence ID" value="MDQ0159597.1"/>
    <property type="molecule type" value="Genomic_DNA"/>
</dbReference>
<protein>
    <recommendedName>
        <fullName evidence="3">IDEAL domain-containing protein</fullName>
    </recommendedName>
</protein>
<evidence type="ECO:0000313" key="1">
    <source>
        <dbReference type="EMBL" id="MDQ0159597.1"/>
    </source>
</evidence>
<keyword evidence="2" id="KW-1185">Reference proteome</keyword>
<reference evidence="1 2" key="1">
    <citation type="submission" date="2023-07" db="EMBL/GenBank/DDBJ databases">
        <title>Genomic Encyclopedia of Type Strains, Phase IV (KMG-IV): sequencing the most valuable type-strain genomes for metagenomic binning, comparative biology and taxonomic classification.</title>
        <authorList>
            <person name="Goeker M."/>
        </authorList>
    </citation>
    <scope>NUCLEOTIDE SEQUENCE [LARGE SCALE GENOMIC DNA]</scope>
    <source>
        <strain evidence="1 2">DSM 16460</strain>
    </source>
</reference>
<sequence>MVDEKFWSLTYKMVNDYVSHIDEHGTNDEKLEYSILLLLLKLKTQTINSSEDHHLNMPGESSSELLKEIDKTIEHNQDQFDHLLEFVTNSES</sequence>
<accession>A0ABT9VF51</accession>
<proteinExistence type="predicted"/>
<evidence type="ECO:0000313" key="2">
    <source>
        <dbReference type="Proteomes" id="UP001224359"/>
    </source>
</evidence>
<dbReference type="Proteomes" id="UP001224359">
    <property type="component" value="Unassembled WGS sequence"/>
</dbReference>
<gene>
    <name evidence="1" type="ORF">J2S77_001581</name>
</gene>
<evidence type="ECO:0008006" key="3">
    <source>
        <dbReference type="Google" id="ProtNLM"/>
    </source>
</evidence>
<comment type="caution">
    <text evidence="1">The sequence shown here is derived from an EMBL/GenBank/DDBJ whole genome shotgun (WGS) entry which is preliminary data.</text>
</comment>
<organism evidence="1 2">
    <name type="scientific">Alkalibacillus salilacus</name>
    <dbReference type="NCBI Taxonomy" id="284582"/>
    <lineage>
        <taxon>Bacteria</taxon>
        <taxon>Bacillati</taxon>
        <taxon>Bacillota</taxon>
        <taxon>Bacilli</taxon>
        <taxon>Bacillales</taxon>
        <taxon>Bacillaceae</taxon>
        <taxon>Alkalibacillus</taxon>
    </lineage>
</organism>